<dbReference type="InterPro" id="IPR003768">
    <property type="entry name" value="ScpA"/>
</dbReference>
<proteinExistence type="predicted"/>
<keyword evidence="4" id="KW-1185">Reference proteome</keyword>
<dbReference type="PANTHER" id="PTHR33969">
    <property type="entry name" value="SEGREGATION AND CONDENSATION PROTEIN A"/>
    <property type="match status" value="1"/>
</dbReference>
<evidence type="ECO:0000256" key="2">
    <source>
        <dbReference type="ARBA" id="ARBA00044777"/>
    </source>
</evidence>
<name>A0A2A9HGE9_TEPT2</name>
<dbReference type="AlphaFoldDB" id="A0A2A9HGE9"/>
<dbReference type="GO" id="GO:0007059">
    <property type="term" value="P:chromosome segregation"/>
    <property type="evidence" value="ECO:0007669"/>
    <property type="project" value="UniProtKB-KW"/>
</dbReference>
<gene>
    <name evidence="3" type="ORF">A9A59_1293</name>
</gene>
<evidence type="ECO:0000256" key="1">
    <source>
        <dbReference type="ARBA" id="ARBA00022829"/>
    </source>
</evidence>
<dbReference type="Pfam" id="PF02616">
    <property type="entry name" value="SMC_ScpA"/>
    <property type="match status" value="1"/>
</dbReference>
<dbReference type="EMBL" id="PDJQ01000001">
    <property type="protein sequence ID" value="PFG74085.1"/>
    <property type="molecule type" value="Genomic_DNA"/>
</dbReference>
<reference evidence="3 4" key="1">
    <citation type="submission" date="2017-09" db="EMBL/GenBank/DDBJ databases">
        <title>Sequencing the genomes of two abundant thermophiles in Great Basin hot springs: Thermocrinis jamiesonii and novel Chloroflexi Thermoflexus hugenholtzii.</title>
        <authorList>
            <person name="Hedlund B."/>
        </authorList>
    </citation>
    <scope>NUCLEOTIDE SEQUENCE [LARGE SCALE GENOMIC DNA]</scope>
    <source>
        <strain evidence="3 4">G233</strain>
    </source>
</reference>
<comment type="caution">
    <text evidence="3">The sequence shown here is derived from an EMBL/GenBank/DDBJ whole genome shotgun (WGS) entry which is preliminary data.</text>
</comment>
<dbReference type="Proteomes" id="UP000223071">
    <property type="component" value="Unassembled WGS sequence"/>
</dbReference>
<dbReference type="RefSeq" id="WP_098503498.1">
    <property type="nucleotide sequence ID" value="NZ_PDJQ01000001.1"/>
</dbReference>
<sequence>MAEISLPVFQGPLDLLLHLIEKDDLDITAVSLVAVTDQYLAAIHNGEGFDPSALAEFVAVGARLVYLKSRALLPRPQGEEAPSLEDDDVGAELVELLREYRRFLQVVELLEERQEAGLRIYTRLAPPPALPEASPLEGVSIERLHALMLKLLQRRPREARPRAILPRDTTITLAQRLEQFRERLRRRGRFSFRRAILECATRVEVVVSFLAVLELLRTGEADALQETPWGDIQVLALAPAA</sequence>
<evidence type="ECO:0000313" key="4">
    <source>
        <dbReference type="Proteomes" id="UP000223071"/>
    </source>
</evidence>
<organism evidence="3 4">
    <name type="scientific">Tepidiforma thermophila (strain KCTC 52669 / CGMCC 1.13589 / G233)</name>
    <dbReference type="NCBI Taxonomy" id="2761530"/>
    <lineage>
        <taxon>Bacteria</taxon>
        <taxon>Bacillati</taxon>
        <taxon>Chloroflexota</taxon>
        <taxon>Tepidiformia</taxon>
        <taxon>Tepidiformales</taxon>
        <taxon>Tepidiformaceae</taxon>
        <taxon>Tepidiforma</taxon>
    </lineage>
</organism>
<accession>A0A2A9HGE9</accession>
<evidence type="ECO:0000313" key="3">
    <source>
        <dbReference type="EMBL" id="PFG74085.1"/>
    </source>
</evidence>
<dbReference type="Gene3D" id="6.10.250.2410">
    <property type="match status" value="1"/>
</dbReference>
<keyword evidence="1" id="KW-0159">Chromosome partition</keyword>
<protein>
    <recommendedName>
        <fullName evidence="2">Segregation and condensation protein A</fullName>
    </recommendedName>
</protein>
<dbReference type="PANTHER" id="PTHR33969:SF2">
    <property type="entry name" value="SEGREGATION AND CONDENSATION PROTEIN A"/>
    <property type="match status" value="1"/>
</dbReference>